<keyword evidence="3" id="KW-0456">Lyase</keyword>
<name>A0A6A6C231_ZASCE</name>
<dbReference type="EMBL" id="ML993621">
    <property type="protein sequence ID" value="KAF2161134.1"/>
    <property type="molecule type" value="Genomic_DNA"/>
</dbReference>
<dbReference type="GO" id="GO:0046872">
    <property type="term" value="F:metal ion binding"/>
    <property type="evidence" value="ECO:0007669"/>
    <property type="project" value="UniProtKB-KW"/>
</dbReference>
<dbReference type="InterPro" id="IPR040442">
    <property type="entry name" value="Pyrv_kinase-like_dom_sf"/>
</dbReference>
<dbReference type="AlphaFoldDB" id="A0A6A6C231"/>
<dbReference type="InterPro" id="IPR005000">
    <property type="entry name" value="Aldolase/citrate-lyase_domain"/>
</dbReference>
<proteinExistence type="inferred from homology"/>
<dbReference type="SUPFAM" id="SSF51621">
    <property type="entry name" value="Phosphoenolpyruvate/pyruvate domain"/>
    <property type="match status" value="1"/>
</dbReference>
<dbReference type="Proteomes" id="UP000799537">
    <property type="component" value="Unassembled WGS sequence"/>
</dbReference>
<sequence>MSTEVYNSFVTKMRQGGIASTLSVRLVTSNEIVGYAKAAGYDGILIDMEHSSMDMPAATQLCVAALYANIAPVVRVPENSTTYISRALDGGALGIIVPHIRSVADAQKAVDACKFQPFGTRSATGGLPQFNFQSLPRAVATAAANEATVVIPMIETPEALALVDEIAALEGVDSLLIGTSDLSAELGIPGDFDHVLIAEAYEKTIAACNRHGKQVGVGGLNARLDLVEKFCTMGASWVMAGADNAMLTAASKKRAKEMCKLENRVLLERPRLTTIVPSKLTNGHA</sequence>
<dbReference type="Gene3D" id="3.20.20.60">
    <property type="entry name" value="Phosphoenolpyruvate-binding domains"/>
    <property type="match status" value="1"/>
</dbReference>
<organism evidence="5 6">
    <name type="scientific">Zasmidium cellare ATCC 36951</name>
    <dbReference type="NCBI Taxonomy" id="1080233"/>
    <lineage>
        <taxon>Eukaryota</taxon>
        <taxon>Fungi</taxon>
        <taxon>Dikarya</taxon>
        <taxon>Ascomycota</taxon>
        <taxon>Pezizomycotina</taxon>
        <taxon>Dothideomycetes</taxon>
        <taxon>Dothideomycetidae</taxon>
        <taxon>Mycosphaerellales</taxon>
        <taxon>Mycosphaerellaceae</taxon>
        <taxon>Zasmidium</taxon>
    </lineage>
</organism>
<evidence type="ECO:0000256" key="2">
    <source>
        <dbReference type="ARBA" id="ARBA00022723"/>
    </source>
</evidence>
<evidence type="ECO:0000256" key="1">
    <source>
        <dbReference type="ARBA" id="ARBA00005568"/>
    </source>
</evidence>
<comment type="similarity">
    <text evidence="1">Belongs to the HpcH/HpaI aldolase family.</text>
</comment>
<dbReference type="InterPro" id="IPR050251">
    <property type="entry name" value="HpcH-HpaI_aldolase"/>
</dbReference>
<evidence type="ECO:0000259" key="4">
    <source>
        <dbReference type="Pfam" id="PF03328"/>
    </source>
</evidence>
<dbReference type="Pfam" id="PF03328">
    <property type="entry name" value="HpcH_HpaI"/>
    <property type="match status" value="1"/>
</dbReference>
<dbReference type="GO" id="GO:0016832">
    <property type="term" value="F:aldehyde-lyase activity"/>
    <property type="evidence" value="ECO:0007669"/>
    <property type="project" value="TreeGrafter"/>
</dbReference>
<protein>
    <recommendedName>
        <fullName evidence="4">HpcH/HpaI aldolase/citrate lyase domain-containing protein</fullName>
    </recommendedName>
</protein>
<dbReference type="RefSeq" id="XP_033662023.1">
    <property type="nucleotide sequence ID" value="XM_033814177.1"/>
</dbReference>
<keyword evidence="2" id="KW-0479">Metal-binding</keyword>
<dbReference type="InterPro" id="IPR015813">
    <property type="entry name" value="Pyrv/PenolPyrv_kinase-like_dom"/>
</dbReference>
<dbReference type="PANTHER" id="PTHR30502:SF0">
    <property type="entry name" value="PHOSPHOENOLPYRUVATE CARBOXYLASE FAMILY PROTEIN"/>
    <property type="match status" value="1"/>
</dbReference>
<feature type="domain" description="HpcH/HpaI aldolase/citrate lyase" evidence="4">
    <location>
        <begin position="31"/>
        <end position="247"/>
    </location>
</feature>
<keyword evidence="6" id="KW-1185">Reference proteome</keyword>
<evidence type="ECO:0000256" key="3">
    <source>
        <dbReference type="ARBA" id="ARBA00023239"/>
    </source>
</evidence>
<evidence type="ECO:0000313" key="6">
    <source>
        <dbReference type="Proteomes" id="UP000799537"/>
    </source>
</evidence>
<gene>
    <name evidence="5" type="ORF">M409DRAFT_59397</name>
</gene>
<dbReference type="OrthoDB" id="1621678at2759"/>
<dbReference type="GO" id="GO:0005737">
    <property type="term" value="C:cytoplasm"/>
    <property type="evidence" value="ECO:0007669"/>
    <property type="project" value="TreeGrafter"/>
</dbReference>
<evidence type="ECO:0000313" key="5">
    <source>
        <dbReference type="EMBL" id="KAF2161134.1"/>
    </source>
</evidence>
<dbReference type="PANTHER" id="PTHR30502">
    <property type="entry name" value="2-KETO-3-DEOXY-L-RHAMNONATE ALDOLASE"/>
    <property type="match status" value="1"/>
</dbReference>
<accession>A0A6A6C231</accession>
<reference evidence="5" key="1">
    <citation type="journal article" date="2020" name="Stud. Mycol.">
        <title>101 Dothideomycetes genomes: a test case for predicting lifestyles and emergence of pathogens.</title>
        <authorList>
            <person name="Haridas S."/>
            <person name="Albert R."/>
            <person name="Binder M."/>
            <person name="Bloem J."/>
            <person name="Labutti K."/>
            <person name="Salamov A."/>
            <person name="Andreopoulos B."/>
            <person name="Baker S."/>
            <person name="Barry K."/>
            <person name="Bills G."/>
            <person name="Bluhm B."/>
            <person name="Cannon C."/>
            <person name="Castanera R."/>
            <person name="Culley D."/>
            <person name="Daum C."/>
            <person name="Ezra D."/>
            <person name="Gonzalez J."/>
            <person name="Henrissat B."/>
            <person name="Kuo A."/>
            <person name="Liang C."/>
            <person name="Lipzen A."/>
            <person name="Lutzoni F."/>
            <person name="Magnuson J."/>
            <person name="Mondo S."/>
            <person name="Nolan M."/>
            <person name="Ohm R."/>
            <person name="Pangilinan J."/>
            <person name="Park H.-J."/>
            <person name="Ramirez L."/>
            <person name="Alfaro M."/>
            <person name="Sun H."/>
            <person name="Tritt A."/>
            <person name="Yoshinaga Y."/>
            <person name="Zwiers L.-H."/>
            <person name="Turgeon B."/>
            <person name="Goodwin S."/>
            <person name="Spatafora J."/>
            <person name="Crous P."/>
            <person name="Grigoriev I."/>
        </authorList>
    </citation>
    <scope>NUCLEOTIDE SEQUENCE</scope>
    <source>
        <strain evidence="5">ATCC 36951</strain>
    </source>
</reference>
<dbReference type="GeneID" id="54567449"/>